<dbReference type="InterPro" id="IPR001623">
    <property type="entry name" value="DnaJ_domain"/>
</dbReference>
<reference evidence="8 9" key="1">
    <citation type="submission" date="2016-07" db="EMBL/GenBank/DDBJ databases">
        <title>Pervasive Adenine N6-methylation of Active Genes in Fungi.</title>
        <authorList>
            <consortium name="DOE Joint Genome Institute"/>
            <person name="Mondo S.J."/>
            <person name="Dannebaum R.O."/>
            <person name="Kuo R.C."/>
            <person name="Labutti K."/>
            <person name="Haridas S."/>
            <person name="Kuo A."/>
            <person name="Salamov A."/>
            <person name="Ahrendt S.R."/>
            <person name="Lipzen A."/>
            <person name="Sullivan W."/>
            <person name="Andreopoulos W.B."/>
            <person name="Clum A."/>
            <person name="Lindquist E."/>
            <person name="Daum C."/>
            <person name="Ramamoorthy G.K."/>
            <person name="Gryganskyi A."/>
            <person name="Culley D."/>
            <person name="Magnuson J.K."/>
            <person name="James T.Y."/>
            <person name="O'Malley M.A."/>
            <person name="Stajich J.E."/>
            <person name="Spatafora J.W."/>
            <person name="Visel A."/>
            <person name="Grigoriev I.V."/>
        </authorList>
    </citation>
    <scope>NUCLEOTIDE SEQUENCE [LARGE SCALE GENOMIC DNA]</scope>
    <source>
        <strain evidence="8 9">NRRL 3301</strain>
    </source>
</reference>
<feature type="region of interest" description="Disordered" evidence="6">
    <location>
        <begin position="132"/>
        <end position="153"/>
    </location>
</feature>
<feature type="compositionally biased region" description="Basic and acidic residues" evidence="6">
    <location>
        <begin position="101"/>
        <end position="111"/>
    </location>
</feature>
<dbReference type="InterPro" id="IPR036869">
    <property type="entry name" value="J_dom_sf"/>
</dbReference>
<feature type="region of interest" description="Disordered" evidence="6">
    <location>
        <begin position="76"/>
        <end position="113"/>
    </location>
</feature>
<evidence type="ECO:0000256" key="3">
    <source>
        <dbReference type="ARBA" id="ARBA00022490"/>
    </source>
</evidence>
<proteinExistence type="predicted"/>
<protein>
    <submittedName>
        <fullName evidence="8">DnaJ-domain-containing protein</fullName>
    </submittedName>
</protein>
<keyword evidence="5" id="KW-0539">Nucleus</keyword>
<dbReference type="GO" id="GO:0005681">
    <property type="term" value="C:spliceosomal complex"/>
    <property type="evidence" value="ECO:0007669"/>
    <property type="project" value="TreeGrafter"/>
</dbReference>
<sequence>MAADDLDYYELLGVDITATQAQIKKAYRKKSLAVHPDKNPSADAAVLFDSLTKARDVLLDDTRRVDYDKQYRAKLERRKKQQEMDSKRRKAQEELEAMESQAKKAKTEQKQAEAQYAAEMARLRENRERKLREEEEHLERERRRRQEQDQLPETKEADLALKFKWKKKKHLTTEDLDTLLTPLGAVDVAPLTDDRKNRTIAVFNTVVEAHAVMTSKDTNPALAVFESIDWATGQEPAIISKMKLDQQRKKEAQQALAASSDLRSSTSSAKKPLFKSSSQSSFFKNIKIPPMGQATNTANLSHEDYEALTMMKLRQAQQDRLAGEP</sequence>
<evidence type="ECO:0000313" key="9">
    <source>
        <dbReference type="Proteomes" id="UP000242146"/>
    </source>
</evidence>
<dbReference type="Pfam" id="PF00226">
    <property type="entry name" value="DnaJ"/>
    <property type="match status" value="1"/>
</dbReference>
<feature type="region of interest" description="Disordered" evidence="6">
    <location>
        <begin position="250"/>
        <end position="273"/>
    </location>
</feature>
<dbReference type="SMART" id="SM00271">
    <property type="entry name" value="DnaJ"/>
    <property type="match status" value="1"/>
</dbReference>
<name>A0A1X2GBC0_9FUNG</name>
<dbReference type="Gene3D" id="1.10.287.110">
    <property type="entry name" value="DnaJ domain"/>
    <property type="match status" value="1"/>
</dbReference>
<dbReference type="PANTHER" id="PTHR44313:SF1">
    <property type="entry name" value="DNAJ HOMOLOG SUBFAMILY C MEMBER 17"/>
    <property type="match status" value="1"/>
</dbReference>
<dbReference type="GO" id="GO:0000390">
    <property type="term" value="P:spliceosomal complex disassembly"/>
    <property type="evidence" value="ECO:0007669"/>
    <property type="project" value="TreeGrafter"/>
</dbReference>
<dbReference type="PROSITE" id="PS50076">
    <property type="entry name" value="DNAJ_2"/>
    <property type="match status" value="1"/>
</dbReference>
<comment type="caution">
    <text evidence="8">The sequence shown here is derived from an EMBL/GenBank/DDBJ whole genome shotgun (WGS) entry which is preliminary data.</text>
</comment>
<evidence type="ECO:0000256" key="4">
    <source>
        <dbReference type="ARBA" id="ARBA00023186"/>
    </source>
</evidence>
<dbReference type="PRINTS" id="PR00625">
    <property type="entry name" value="JDOMAIN"/>
</dbReference>
<evidence type="ECO:0000313" key="8">
    <source>
        <dbReference type="EMBL" id="ORX49820.1"/>
    </source>
</evidence>
<evidence type="ECO:0000256" key="1">
    <source>
        <dbReference type="ARBA" id="ARBA00004123"/>
    </source>
</evidence>
<dbReference type="STRING" id="101127.A0A1X2GBC0"/>
<keyword evidence="4" id="KW-0143">Chaperone</keyword>
<keyword evidence="3" id="KW-0963">Cytoplasm</keyword>
<evidence type="ECO:0000256" key="6">
    <source>
        <dbReference type="SAM" id="MobiDB-lite"/>
    </source>
</evidence>
<dbReference type="CDD" id="cd06257">
    <property type="entry name" value="DnaJ"/>
    <property type="match status" value="1"/>
</dbReference>
<evidence type="ECO:0000256" key="5">
    <source>
        <dbReference type="ARBA" id="ARBA00023242"/>
    </source>
</evidence>
<evidence type="ECO:0000256" key="2">
    <source>
        <dbReference type="ARBA" id="ARBA00004496"/>
    </source>
</evidence>
<accession>A0A1X2GBC0</accession>
<feature type="compositionally biased region" description="Low complexity" evidence="6">
    <location>
        <begin position="253"/>
        <end position="273"/>
    </location>
</feature>
<dbReference type="OrthoDB" id="376357at2759"/>
<feature type="domain" description="J" evidence="7">
    <location>
        <begin position="7"/>
        <end position="71"/>
    </location>
</feature>
<dbReference type="PANTHER" id="PTHR44313">
    <property type="entry name" value="DNAJ HOMOLOG SUBFAMILY C MEMBER 17"/>
    <property type="match status" value="1"/>
</dbReference>
<dbReference type="AlphaFoldDB" id="A0A1X2GBC0"/>
<dbReference type="Proteomes" id="UP000242146">
    <property type="component" value="Unassembled WGS sequence"/>
</dbReference>
<comment type="subcellular location">
    <subcellularLocation>
        <location evidence="2">Cytoplasm</location>
    </subcellularLocation>
    <subcellularLocation>
        <location evidence="1">Nucleus</location>
    </subcellularLocation>
</comment>
<dbReference type="SUPFAM" id="SSF46565">
    <property type="entry name" value="Chaperone J-domain"/>
    <property type="match status" value="1"/>
</dbReference>
<evidence type="ECO:0000259" key="7">
    <source>
        <dbReference type="PROSITE" id="PS50076"/>
    </source>
</evidence>
<dbReference type="GO" id="GO:0005737">
    <property type="term" value="C:cytoplasm"/>
    <property type="evidence" value="ECO:0007669"/>
    <property type="project" value="UniProtKB-SubCell"/>
</dbReference>
<gene>
    <name evidence="8" type="ORF">DM01DRAFT_1367947</name>
</gene>
<keyword evidence="9" id="KW-1185">Reference proteome</keyword>
<dbReference type="EMBL" id="MCGT01000025">
    <property type="protein sequence ID" value="ORX49820.1"/>
    <property type="molecule type" value="Genomic_DNA"/>
</dbReference>
<organism evidence="8 9">
    <name type="scientific">Hesseltinella vesiculosa</name>
    <dbReference type="NCBI Taxonomy" id="101127"/>
    <lineage>
        <taxon>Eukaryota</taxon>
        <taxon>Fungi</taxon>
        <taxon>Fungi incertae sedis</taxon>
        <taxon>Mucoromycota</taxon>
        <taxon>Mucoromycotina</taxon>
        <taxon>Mucoromycetes</taxon>
        <taxon>Mucorales</taxon>
        <taxon>Cunninghamellaceae</taxon>
        <taxon>Hesseltinella</taxon>
    </lineage>
</organism>
<dbReference type="InterPro" id="IPR052094">
    <property type="entry name" value="Pre-mRNA-splicing_ERAD"/>
</dbReference>